<dbReference type="SUPFAM" id="SSF56112">
    <property type="entry name" value="Protein kinase-like (PK-like)"/>
    <property type="match status" value="1"/>
</dbReference>
<feature type="transmembrane region" description="Helical" evidence="2">
    <location>
        <begin position="525"/>
        <end position="551"/>
    </location>
</feature>
<dbReference type="PROSITE" id="PS50011">
    <property type="entry name" value="PROTEIN_KINASE_DOM"/>
    <property type="match status" value="1"/>
</dbReference>
<evidence type="ECO:0000256" key="1">
    <source>
        <dbReference type="ARBA" id="ARBA00009670"/>
    </source>
</evidence>
<name>A0A125QRN1_9BACI</name>
<dbReference type="Proteomes" id="UP000064189">
    <property type="component" value="Unassembled WGS sequence"/>
</dbReference>
<keyword evidence="5" id="KW-1185">Reference proteome</keyword>
<keyword evidence="2" id="KW-0812">Transmembrane</keyword>
<dbReference type="Pfam" id="PF03109">
    <property type="entry name" value="ABC1"/>
    <property type="match status" value="1"/>
</dbReference>
<organism evidence="4 5">
    <name type="scientific">Peribacillus simplex</name>
    <dbReference type="NCBI Taxonomy" id="1478"/>
    <lineage>
        <taxon>Bacteria</taxon>
        <taxon>Bacillati</taxon>
        <taxon>Bacillota</taxon>
        <taxon>Bacilli</taxon>
        <taxon>Bacillales</taxon>
        <taxon>Bacillaceae</taxon>
        <taxon>Peribacillus</taxon>
    </lineage>
</organism>
<gene>
    <name evidence="4" type="ORF">AS888_23670</name>
</gene>
<accession>A0A125QRN1</accession>
<reference evidence="4 5" key="1">
    <citation type="submission" date="2015-11" db="EMBL/GenBank/DDBJ databases">
        <title>Genome Sequence of Bacillus simplex strain VanAntwerpen2.</title>
        <authorList>
            <person name="Couger M.B."/>
        </authorList>
    </citation>
    <scope>NUCLEOTIDE SEQUENCE [LARGE SCALE GENOMIC DNA]</scope>
    <source>
        <strain evidence="4 5">VanAntwerpen02</strain>
    </source>
</reference>
<dbReference type="InterPro" id="IPR050154">
    <property type="entry name" value="UbiB_kinase"/>
</dbReference>
<dbReference type="CDD" id="cd05121">
    <property type="entry name" value="ABC1_ADCK3-like"/>
    <property type="match status" value="1"/>
</dbReference>
<evidence type="ECO:0000259" key="3">
    <source>
        <dbReference type="PROSITE" id="PS50011"/>
    </source>
</evidence>
<dbReference type="EMBL" id="LNNH01000029">
    <property type="protein sequence ID" value="KWW16984.1"/>
    <property type="molecule type" value="Genomic_DNA"/>
</dbReference>
<dbReference type="AlphaFoldDB" id="A0A125QRN1"/>
<dbReference type="GO" id="GO:0005524">
    <property type="term" value="F:ATP binding"/>
    <property type="evidence" value="ECO:0007669"/>
    <property type="project" value="InterPro"/>
</dbReference>
<feature type="transmembrane region" description="Helical" evidence="2">
    <location>
        <begin position="497"/>
        <end position="519"/>
    </location>
</feature>
<dbReference type="InterPro" id="IPR004147">
    <property type="entry name" value="ABC1_dom"/>
</dbReference>
<protein>
    <submittedName>
        <fullName evidence="4">ABC transporter</fullName>
    </submittedName>
</protein>
<comment type="caution">
    <text evidence="4">The sequence shown here is derived from an EMBL/GenBank/DDBJ whole genome shotgun (WGS) entry which is preliminary data.</text>
</comment>
<evidence type="ECO:0000313" key="5">
    <source>
        <dbReference type="Proteomes" id="UP000064189"/>
    </source>
</evidence>
<dbReference type="InterPro" id="IPR000719">
    <property type="entry name" value="Prot_kinase_dom"/>
</dbReference>
<dbReference type="PANTHER" id="PTHR10566:SF113">
    <property type="entry name" value="PROTEIN ACTIVITY OF BC1 COMPLEX KINASE 7, CHLOROPLASTIC"/>
    <property type="match status" value="1"/>
</dbReference>
<sequence length="556" mass="63473">MFGKRLKHAHRYQEIINAFLKNGFGYFIYRLGLSESKAASNLQPDENLNLRSIGERLQTILQSLGPTFIKLGQIASTRRDFVPEEIVRELEKLQDQVTPFPFDKVRKIVEAELGDSLENLFLEFQQKPLATASIGQVHAARLPSQEVVAIKVQRPDILPKVETDLEILDDLARLMEARISWARRYQIRKMIDEFAKSLRAELDYNAEGRNGERIAKQFNHDQGLKIPRIHWEYSTKRILTMDFIQGIKINHYKQLDEEGYDRRIIAERLANSLLQQILIDGFYHGDPHPGNIIILPGNVVTLMDFGMVGRLEDDMKYQFASLVINLKRGSTNGLIKTLADMGLLTDETDMASLRADIDELRNKYYDIPLSQISLGGAVNDLFTVANRHHIQIPPEFTMLGKALLTMEAIVEELDPHFSIMKAAEPFGQRLFKERYNPKNIARNTWNQFIESAEAMAELPKDIKEVTGIIKKGKLRLDINIPELQVFLHKLDQISNRLSFSIILLAFSIIMVGLIIGSAIGGETLLLWKIPVIEIGFVVATLMFLLMLYTIFRSGKM</sequence>
<dbReference type="GO" id="GO:0004672">
    <property type="term" value="F:protein kinase activity"/>
    <property type="evidence" value="ECO:0007669"/>
    <property type="project" value="InterPro"/>
</dbReference>
<dbReference type="PANTHER" id="PTHR10566">
    <property type="entry name" value="CHAPERONE-ACTIVITY OF BC1 COMPLEX CABC1 -RELATED"/>
    <property type="match status" value="1"/>
</dbReference>
<dbReference type="InterPro" id="IPR011009">
    <property type="entry name" value="Kinase-like_dom_sf"/>
</dbReference>
<dbReference type="RefSeq" id="WP_061143145.1">
    <property type="nucleotide sequence ID" value="NZ_LNNH01000029.1"/>
</dbReference>
<keyword evidence="2" id="KW-0472">Membrane</keyword>
<keyword evidence="2" id="KW-1133">Transmembrane helix</keyword>
<evidence type="ECO:0000313" key="4">
    <source>
        <dbReference type="EMBL" id="KWW16984.1"/>
    </source>
</evidence>
<feature type="domain" description="Protein kinase" evidence="3">
    <location>
        <begin position="123"/>
        <end position="455"/>
    </location>
</feature>
<comment type="similarity">
    <text evidence="1">Belongs to the protein kinase superfamily. ADCK protein kinase family.</text>
</comment>
<evidence type="ECO:0000256" key="2">
    <source>
        <dbReference type="SAM" id="Phobius"/>
    </source>
</evidence>
<proteinExistence type="inferred from homology"/>